<sequence length="185" mass="20310">MIASLHGTLLEKEPTRLVLDCHGIGLEVRVPLSTSRRVGKKGDEVKLLIVTRFPRAGVELYGFLEKAEQDVFRLLISVRGVGPKAGLNLLSRLSPDEVLDAIARKRIELVRSVPGIGPKRAARIMGELEEKTAPVQKGIPILADAESALTSLGLTHKEARGRLARVETNEEMTLEEILKLALRQL</sequence>
<keyword evidence="1 6" id="KW-0963">Cytoplasm</keyword>
<evidence type="ECO:0000256" key="6">
    <source>
        <dbReference type="HAMAP-Rule" id="MF_00031"/>
    </source>
</evidence>
<dbReference type="InterPro" id="IPR013849">
    <property type="entry name" value="DNA_helicase_Holl-junc_RuvA_I"/>
</dbReference>
<comment type="subunit">
    <text evidence="6">Homotetramer. Forms an RuvA(8)-RuvB(12)-Holliday junction (HJ) complex. HJ DNA is sandwiched between 2 RuvA tetramers; dsDNA enters through RuvA and exits via RuvB. An RuvB hexamer assembles on each DNA strand where it exits the tetramer. Each RuvB hexamer is contacted by two RuvA subunits (via domain III) on 2 adjacent RuvB subunits; this complex drives branch migration. In the full resolvosome a probable DNA-RuvA(4)-RuvB(12)-RuvC(2) complex forms which resolves the HJ.</text>
</comment>
<evidence type="ECO:0000256" key="4">
    <source>
        <dbReference type="ARBA" id="ARBA00023172"/>
    </source>
</evidence>
<dbReference type="InterPro" id="IPR012340">
    <property type="entry name" value="NA-bd_OB-fold"/>
</dbReference>
<dbReference type="SUPFAM" id="SSF46929">
    <property type="entry name" value="DNA helicase RuvA subunit, C-terminal domain"/>
    <property type="match status" value="1"/>
</dbReference>
<comment type="subcellular location">
    <subcellularLocation>
        <location evidence="6">Cytoplasm</location>
    </subcellularLocation>
</comment>
<feature type="domain" description="Helix-hairpin-helix DNA-binding motif class 1" evidence="7">
    <location>
        <begin position="73"/>
        <end position="92"/>
    </location>
</feature>
<dbReference type="SUPFAM" id="SSF47781">
    <property type="entry name" value="RuvA domain 2-like"/>
    <property type="match status" value="1"/>
</dbReference>
<dbReference type="GO" id="GO:0009378">
    <property type="term" value="F:four-way junction helicase activity"/>
    <property type="evidence" value="ECO:0007669"/>
    <property type="project" value="InterPro"/>
</dbReference>
<dbReference type="InterPro" id="IPR003583">
    <property type="entry name" value="Hlx-hairpin-Hlx_DNA-bd_motif"/>
</dbReference>
<dbReference type="Pfam" id="PF01330">
    <property type="entry name" value="RuvA_N"/>
    <property type="match status" value="1"/>
</dbReference>
<feature type="domain" description="Helix-hairpin-helix DNA-binding motif class 1" evidence="7">
    <location>
        <begin position="108"/>
        <end position="127"/>
    </location>
</feature>
<keyword evidence="2 6" id="KW-0227">DNA damage</keyword>
<dbReference type="GO" id="GO:0048476">
    <property type="term" value="C:Holliday junction resolvase complex"/>
    <property type="evidence" value="ECO:0007669"/>
    <property type="project" value="UniProtKB-UniRule"/>
</dbReference>
<dbReference type="Proteomes" id="UP000215559">
    <property type="component" value="Unassembled WGS sequence"/>
</dbReference>
<dbReference type="InterPro" id="IPR000085">
    <property type="entry name" value="RuvA"/>
</dbReference>
<dbReference type="AlphaFoldDB" id="A0A235BQN4"/>
<organism evidence="8 9">
    <name type="scientific">candidate division WOR-3 bacterium JGI_Cruoil_03_51_56</name>
    <dbReference type="NCBI Taxonomy" id="1973747"/>
    <lineage>
        <taxon>Bacteria</taxon>
        <taxon>Bacteria division WOR-3</taxon>
    </lineage>
</organism>
<dbReference type="Gene3D" id="1.10.150.20">
    <property type="entry name" value="5' to 3' exonuclease, C-terminal subdomain"/>
    <property type="match status" value="1"/>
</dbReference>
<dbReference type="SUPFAM" id="SSF50249">
    <property type="entry name" value="Nucleic acid-binding proteins"/>
    <property type="match status" value="1"/>
</dbReference>
<dbReference type="Pfam" id="PF07499">
    <property type="entry name" value="RuvA_C"/>
    <property type="match status" value="1"/>
</dbReference>
<dbReference type="CDD" id="cd14332">
    <property type="entry name" value="UBA_RuvA_C"/>
    <property type="match status" value="1"/>
</dbReference>
<evidence type="ECO:0000256" key="1">
    <source>
        <dbReference type="ARBA" id="ARBA00022490"/>
    </source>
</evidence>
<protein>
    <recommendedName>
        <fullName evidence="6">Holliday junction branch migration complex subunit RuvA</fullName>
    </recommendedName>
</protein>
<evidence type="ECO:0000259" key="7">
    <source>
        <dbReference type="SMART" id="SM00278"/>
    </source>
</evidence>
<dbReference type="GO" id="GO:0005524">
    <property type="term" value="F:ATP binding"/>
    <property type="evidence" value="ECO:0007669"/>
    <property type="project" value="InterPro"/>
</dbReference>
<dbReference type="Gene3D" id="2.40.50.140">
    <property type="entry name" value="Nucleic acid-binding proteins"/>
    <property type="match status" value="1"/>
</dbReference>
<dbReference type="GO" id="GO:0006281">
    <property type="term" value="P:DNA repair"/>
    <property type="evidence" value="ECO:0007669"/>
    <property type="project" value="UniProtKB-UniRule"/>
</dbReference>
<comment type="caution">
    <text evidence="6">Lacks conserved residue(s) required for the propagation of feature annotation.</text>
</comment>
<comment type="domain">
    <text evidence="6">Has three domains with a flexible linker between the domains II and III and assumes an 'L' shape. Domain III is highly mobile and contacts RuvB.</text>
</comment>
<evidence type="ECO:0000256" key="2">
    <source>
        <dbReference type="ARBA" id="ARBA00022763"/>
    </source>
</evidence>
<keyword evidence="3 6" id="KW-0238">DNA-binding</keyword>
<evidence type="ECO:0000313" key="9">
    <source>
        <dbReference type="Proteomes" id="UP000215559"/>
    </source>
</evidence>
<evidence type="ECO:0000256" key="5">
    <source>
        <dbReference type="ARBA" id="ARBA00023204"/>
    </source>
</evidence>
<feature type="region of interest" description="Domain I" evidence="6">
    <location>
        <begin position="1"/>
        <end position="64"/>
    </location>
</feature>
<evidence type="ECO:0000256" key="3">
    <source>
        <dbReference type="ARBA" id="ARBA00023125"/>
    </source>
</evidence>
<name>A0A235BQN4_UNCW3</name>
<dbReference type="InterPro" id="IPR011114">
    <property type="entry name" value="RuvA_C"/>
</dbReference>
<dbReference type="EMBL" id="NOZP01000166">
    <property type="protein sequence ID" value="OYD14329.1"/>
    <property type="molecule type" value="Genomic_DNA"/>
</dbReference>
<dbReference type="Pfam" id="PF14520">
    <property type="entry name" value="HHH_5"/>
    <property type="match status" value="1"/>
</dbReference>
<dbReference type="HAMAP" id="MF_00031">
    <property type="entry name" value="DNA_HJ_migration_RuvA"/>
    <property type="match status" value="1"/>
</dbReference>
<comment type="function">
    <text evidence="6">The RuvA-RuvB-RuvC complex processes Holliday junction (HJ) DNA during genetic recombination and DNA repair, while the RuvA-RuvB complex plays an important role in the rescue of blocked DNA replication forks via replication fork reversal (RFR). RuvA specifically binds to HJ cruciform DNA, conferring on it an open structure. The RuvB hexamer acts as an ATP-dependent pump, pulling dsDNA into and through the RuvAB complex. HJ branch migration allows RuvC to scan DNA until it finds its consensus sequence, where it cleaves and resolves the cruciform DNA.</text>
</comment>
<dbReference type="InterPro" id="IPR010994">
    <property type="entry name" value="RuvA_2-like"/>
</dbReference>
<feature type="region of interest" description="Domain III" evidence="6">
    <location>
        <begin position="142"/>
        <end position="185"/>
    </location>
</feature>
<comment type="caution">
    <text evidence="8">The sequence shown here is derived from an EMBL/GenBank/DDBJ whole genome shotgun (WGS) entry which is preliminary data.</text>
</comment>
<dbReference type="SMART" id="SM00278">
    <property type="entry name" value="HhH1"/>
    <property type="match status" value="2"/>
</dbReference>
<comment type="similarity">
    <text evidence="6">Belongs to the RuvA family.</text>
</comment>
<dbReference type="Gene3D" id="1.10.8.10">
    <property type="entry name" value="DNA helicase RuvA subunit, C-terminal domain"/>
    <property type="match status" value="1"/>
</dbReference>
<keyword evidence="5 6" id="KW-0234">DNA repair</keyword>
<evidence type="ECO:0000313" key="8">
    <source>
        <dbReference type="EMBL" id="OYD14329.1"/>
    </source>
</evidence>
<dbReference type="GO" id="GO:0000400">
    <property type="term" value="F:four-way junction DNA binding"/>
    <property type="evidence" value="ECO:0007669"/>
    <property type="project" value="UniProtKB-UniRule"/>
</dbReference>
<dbReference type="GO" id="GO:0005737">
    <property type="term" value="C:cytoplasm"/>
    <property type="evidence" value="ECO:0007669"/>
    <property type="project" value="UniProtKB-SubCell"/>
</dbReference>
<keyword evidence="4 6" id="KW-0233">DNA recombination</keyword>
<reference evidence="8 9" key="1">
    <citation type="submission" date="2017-07" db="EMBL/GenBank/DDBJ databases">
        <title>Recovery of genomes from metagenomes via a dereplication, aggregation, and scoring strategy.</title>
        <authorList>
            <person name="Sieber C.M."/>
            <person name="Probst A.J."/>
            <person name="Sharrar A."/>
            <person name="Thomas B.C."/>
            <person name="Hess M."/>
            <person name="Tringe S.G."/>
            <person name="Banfield J.F."/>
        </authorList>
    </citation>
    <scope>NUCLEOTIDE SEQUENCE [LARGE SCALE GENOMIC DNA]</scope>
    <source>
        <strain evidence="8">JGI_Cruoil_03_51_56</strain>
    </source>
</reference>
<dbReference type="GO" id="GO:0009379">
    <property type="term" value="C:Holliday junction helicase complex"/>
    <property type="evidence" value="ECO:0007669"/>
    <property type="project" value="InterPro"/>
</dbReference>
<accession>A0A235BQN4</accession>
<dbReference type="NCBIfam" id="TIGR00084">
    <property type="entry name" value="ruvA"/>
    <property type="match status" value="1"/>
</dbReference>
<gene>
    <name evidence="6 8" type="primary">ruvA</name>
    <name evidence="8" type="ORF">CH330_08975</name>
</gene>
<dbReference type="InterPro" id="IPR036267">
    <property type="entry name" value="RuvA_C_sf"/>
</dbReference>
<proteinExistence type="inferred from homology"/>
<dbReference type="GO" id="GO:0006310">
    <property type="term" value="P:DNA recombination"/>
    <property type="evidence" value="ECO:0007669"/>
    <property type="project" value="UniProtKB-UniRule"/>
</dbReference>